<sequence>MEHIAEIRRRHFISKESISAIANSLSRSRQTVRKALRSDAEPIYQRKIQPTPNDLVK</sequence>
<name>A0A285C194_9PROT</name>
<proteinExistence type="predicted"/>
<dbReference type="AlphaFoldDB" id="A0A285C194"/>
<dbReference type="Proteomes" id="UP000242498">
    <property type="component" value="Chromosome I"/>
</dbReference>
<reference evidence="1 2" key="1">
    <citation type="submission" date="2017-08" db="EMBL/GenBank/DDBJ databases">
        <authorList>
            <person name="de Groot N.N."/>
        </authorList>
    </citation>
    <scope>NUCLEOTIDE SEQUENCE [LARGE SCALE GENOMIC DNA]</scope>
    <source>
        <strain evidence="1 2">Nm15</strain>
    </source>
</reference>
<organism evidence="1 2">
    <name type="scientific">Nitrosomonas ureae</name>
    <dbReference type="NCBI Taxonomy" id="44577"/>
    <lineage>
        <taxon>Bacteria</taxon>
        <taxon>Pseudomonadati</taxon>
        <taxon>Pseudomonadota</taxon>
        <taxon>Betaproteobacteria</taxon>
        <taxon>Nitrosomonadales</taxon>
        <taxon>Nitrosomonadaceae</taxon>
        <taxon>Nitrosomonas</taxon>
    </lineage>
</organism>
<gene>
    <name evidence="1" type="ORF">SAMN06296273_2712</name>
</gene>
<evidence type="ECO:0000313" key="1">
    <source>
        <dbReference type="EMBL" id="SNX61259.1"/>
    </source>
</evidence>
<dbReference type="EMBL" id="LT907782">
    <property type="protein sequence ID" value="SNX61259.1"/>
    <property type="molecule type" value="Genomic_DNA"/>
</dbReference>
<protein>
    <recommendedName>
        <fullName evidence="3">Homeodomain-like domain-containing protein</fullName>
    </recommendedName>
</protein>
<evidence type="ECO:0008006" key="3">
    <source>
        <dbReference type="Google" id="ProtNLM"/>
    </source>
</evidence>
<evidence type="ECO:0000313" key="2">
    <source>
        <dbReference type="Proteomes" id="UP000242498"/>
    </source>
</evidence>
<accession>A0A285C194</accession>